<dbReference type="EMBL" id="LYPB01000063">
    <property type="protein sequence ID" value="OAS18667.1"/>
    <property type="molecule type" value="Genomic_DNA"/>
</dbReference>
<gene>
    <name evidence="1" type="ORF">A8708_29045</name>
</gene>
<organism evidence="1 2">
    <name type="scientific">Paenibacillus oryzisoli</name>
    <dbReference type="NCBI Taxonomy" id="1850517"/>
    <lineage>
        <taxon>Bacteria</taxon>
        <taxon>Bacillati</taxon>
        <taxon>Bacillota</taxon>
        <taxon>Bacilli</taxon>
        <taxon>Bacillales</taxon>
        <taxon>Paenibacillaceae</taxon>
        <taxon>Paenibacillus</taxon>
    </lineage>
</organism>
<reference evidence="1 2" key="1">
    <citation type="submission" date="2016-05" db="EMBL/GenBank/DDBJ databases">
        <title>Paenibacillus sp. 1ZS3-15 nov., isolated from the rhizosphere soil.</title>
        <authorList>
            <person name="Zhang X.X."/>
            <person name="Zhang J."/>
        </authorList>
    </citation>
    <scope>NUCLEOTIDE SEQUENCE [LARGE SCALE GENOMIC DNA]</scope>
    <source>
        <strain evidence="1 2">1ZS3-15</strain>
    </source>
</reference>
<evidence type="ECO:0000313" key="2">
    <source>
        <dbReference type="Proteomes" id="UP000078454"/>
    </source>
</evidence>
<accession>A0A198ABY0</accession>
<dbReference type="RefSeq" id="WP_068664113.1">
    <property type="nucleotide sequence ID" value="NZ_LYPB01000063.1"/>
</dbReference>
<evidence type="ECO:0000313" key="1">
    <source>
        <dbReference type="EMBL" id="OAS18667.1"/>
    </source>
</evidence>
<name>A0A198ABY0_9BACL</name>
<sequence length="116" mass="13595">MFGYLQDSLKWIETINPDRNENEFGLNYHGRSIIEKTGAIKLTKLMNAWYLMFLEAPEDIVLTGRFTWKEDDDLQINGSYEKLSFNRNEILDTLKRLIELSTTVESGECIMIYYGI</sequence>
<dbReference type="Proteomes" id="UP000078454">
    <property type="component" value="Unassembled WGS sequence"/>
</dbReference>
<keyword evidence="2" id="KW-1185">Reference proteome</keyword>
<dbReference type="AlphaFoldDB" id="A0A198ABY0"/>
<dbReference type="OrthoDB" id="2086109at2"/>
<comment type="caution">
    <text evidence="1">The sequence shown here is derived from an EMBL/GenBank/DDBJ whole genome shotgun (WGS) entry which is preliminary data.</text>
</comment>
<protein>
    <submittedName>
        <fullName evidence="1">Uncharacterized protein</fullName>
    </submittedName>
</protein>
<proteinExistence type="predicted"/>